<comment type="caution">
    <text evidence="1">The sequence shown here is derived from an EMBL/GenBank/DDBJ whole genome shotgun (WGS) entry which is preliminary data.</text>
</comment>
<protein>
    <submittedName>
        <fullName evidence="1">DUF1569 domain-containing protein</fullName>
    </submittedName>
</protein>
<dbReference type="Gene3D" id="1.20.120.450">
    <property type="entry name" value="dinb family like domain"/>
    <property type="match status" value="1"/>
</dbReference>
<dbReference type="Proteomes" id="UP001249959">
    <property type="component" value="Unassembled WGS sequence"/>
</dbReference>
<gene>
    <name evidence="1" type="ORF">PQG45_06345</name>
</gene>
<dbReference type="Pfam" id="PF07606">
    <property type="entry name" value="DUF1569"/>
    <property type="match status" value="1"/>
</dbReference>
<name>A0ABU3TSL5_9BACT</name>
<reference evidence="1 2" key="1">
    <citation type="submission" date="2023-09" db="EMBL/GenBank/DDBJ databases">
        <title>Aquirufa genomes.</title>
        <authorList>
            <person name="Pitt A."/>
        </authorList>
    </citation>
    <scope>NUCLEOTIDE SEQUENCE [LARGE SCALE GENOMIC DNA]</scope>
    <source>
        <strain evidence="1 2">LEOWEIH-7C</strain>
    </source>
</reference>
<accession>A0ABU3TSL5</accession>
<dbReference type="InterPro" id="IPR011463">
    <property type="entry name" value="DUF1569"/>
</dbReference>
<dbReference type="InterPro" id="IPR034660">
    <property type="entry name" value="DinB/YfiT-like"/>
</dbReference>
<keyword evidence="2" id="KW-1185">Reference proteome</keyword>
<organism evidence="1 2">
    <name type="scientific">Aquirufa regiilacus</name>
    <dbReference type="NCBI Taxonomy" id="3024868"/>
    <lineage>
        <taxon>Bacteria</taxon>
        <taxon>Pseudomonadati</taxon>
        <taxon>Bacteroidota</taxon>
        <taxon>Cytophagia</taxon>
        <taxon>Cytophagales</taxon>
        <taxon>Flectobacillaceae</taxon>
        <taxon>Aquirufa</taxon>
    </lineage>
</organism>
<proteinExistence type="predicted"/>
<dbReference type="RefSeq" id="WP_316070495.1">
    <property type="nucleotide sequence ID" value="NZ_JAVNWW010000002.1"/>
</dbReference>
<evidence type="ECO:0000313" key="2">
    <source>
        <dbReference type="Proteomes" id="UP001249959"/>
    </source>
</evidence>
<dbReference type="EMBL" id="JAVNWW010000002">
    <property type="protein sequence ID" value="MDU0808647.1"/>
    <property type="molecule type" value="Genomic_DNA"/>
</dbReference>
<evidence type="ECO:0000313" key="1">
    <source>
        <dbReference type="EMBL" id="MDU0808647.1"/>
    </source>
</evidence>
<sequence>MINKLAIQLREMQELSEKWEHKNPRISAESVGWHLLHNLQVINGMIAGLAASDPSTYSPKASFTKWLILLTKRIPRGKAKAPKSAMPKQIDKVELDAALDRASLSILNLLNQSANQFFTHPMFGDLNTRLTKRFLWIHTEHHLKIVRDMLADHNPEVTQ</sequence>